<evidence type="ECO:0000313" key="3">
    <source>
        <dbReference type="EMBL" id="KAK0708182.1"/>
    </source>
</evidence>
<proteinExistence type="predicted"/>
<feature type="compositionally biased region" description="Basic and acidic residues" evidence="1">
    <location>
        <begin position="911"/>
        <end position="928"/>
    </location>
</feature>
<evidence type="ECO:0000256" key="1">
    <source>
        <dbReference type="SAM" id="MobiDB-lite"/>
    </source>
</evidence>
<accession>A0AA40A2P1</accession>
<dbReference type="PANTHER" id="PTHR36681:SF3">
    <property type="entry name" value="NUCLEAR GTPASE, GERMINAL CENTER-ASSOCIATED, TANDEM DUPLICATE 3"/>
    <property type="match status" value="1"/>
</dbReference>
<dbReference type="Proteomes" id="UP001172102">
    <property type="component" value="Unassembled WGS sequence"/>
</dbReference>
<dbReference type="InterPro" id="IPR027417">
    <property type="entry name" value="P-loop_NTPase"/>
</dbReference>
<evidence type="ECO:0000313" key="4">
    <source>
        <dbReference type="Proteomes" id="UP001172102"/>
    </source>
</evidence>
<dbReference type="InterPro" id="IPR045063">
    <property type="entry name" value="Dynamin_N"/>
</dbReference>
<dbReference type="EMBL" id="JAUKUA010000006">
    <property type="protein sequence ID" value="KAK0708182.1"/>
    <property type="molecule type" value="Genomic_DNA"/>
</dbReference>
<comment type="caution">
    <text evidence="3">The sequence shown here is derived from an EMBL/GenBank/DDBJ whole genome shotgun (WGS) entry which is preliminary data.</text>
</comment>
<dbReference type="Gene3D" id="3.40.50.300">
    <property type="entry name" value="P-loop containing nucleotide triphosphate hydrolases"/>
    <property type="match status" value="1"/>
</dbReference>
<feature type="region of interest" description="Disordered" evidence="1">
    <location>
        <begin position="908"/>
        <end position="945"/>
    </location>
</feature>
<feature type="domain" description="Dynamin N-terminal" evidence="2">
    <location>
        <begin position="98"/>
        <end position="333"/>
    </location>
</feature>
<gene>
    <name evidence="3" type="ORF">B0H67DRAFT_543670</name>
</gene>
<name>A0AA40A2P1_9PEZI</name>
<reference evidence="3" key="1">
    <citation type="submission" date="2023-06" db="EMBL/GenBank/DDBJ databases">
        <title>Genome-scale phylogeny and comparative genomics of the fungal order Sordariales.</title>
        <authorList>
            <consortium name="Lawrence Berkeley National Laboratory"/>
            <person name="Hensen N."/>
            <person name="Bonometti L."/>
            <person name="Westerberg I."/>
            <person name="Brannstrom I.O."/>
            <person name="Guillou S."/>
            <person name="Cros-Aarteil S."/>
            <person name="Calhoun S."/>
            <person name="Haridas S."/>
            <person name="Kuo A."/>
            <person name="Mondo S."/>
            <person name="Pangilinan J."/>
            <person name="Riley R."/>
            <person name="Labutti K."/>
            <person name="Andreopoulos B."/>
            <person name="Lipzen A."/>
            <person name="Chen C."/>
            <person name="Yanf M."/>
            <person name="Daum C."/>
            <person name="Ng V."/>
            <person name="Clum A."/>
            <person name="Steindorff A."/>
            <person name="Ohm R."/>
            <person name="Martin F."/>
            <person name="Silar P."/>
            <person name="Natvig D."/>
            <person name="Lalanne C."/>
            <person name="Gautier V."/>
            <person name="Ament-Velasquez S.L."/>
            <person name="Kruys A."/>
            <person name="Hutchinson M.I."/>
            <person name="Powell A.J."/>
            <person name="Barry K."/>
            <person name="Miller A.N."/>
            <person name="Grigoriev I.V."/>
            <person name="Debuchy R."/>
            <person name="Gladieux P."/>
            <person name="Thoren M.H."/>
            <person name="Johannesson H."/>
        </authorList>
    </citation>
    <scope>NUCLEOTIDE SEQUENCE</scope>
    <source>
        <strain evidence="3">SMH4607-1</strain>
    </source>
</reference>
<dbReference type="SUPFAM" id="SSF52540">
    <property type="entry name" value="P-loop containing nucleoside triphosphate hydrolases"/>
    <property type="match status" value="1"/>
</dbReference>
<keyword evidence="4" id="KW-1185">Reference proteome</keyword>
<dbReference type="Pfam" id="PF00350">
    <property type="entry name" value="Dynamin_N"/>
    <property type="match status" value="1"/>
</dbReference>
<dbReference type="AlphaFoldDB" id="A0AA40A2P1"/>
<sequence>MDGVKKTGSTSSNKTSFAWGNCTDKNAQERVFIKQQAVDNALQHGMEICSELRNAMNHEDFKLARATALDTAIGKELLRWIQEIETLNKGNHALEILVGVAGDTGAGKTTILNNLLGMPELLPSSNCQASTACACRVSFNNDDDPNTPFRAEITFRSYDDVAKELDEIFEYLQQRDDLKKQEGEDHDDEEYLMHQGAEMEETISEGLKKIHAVWGLDEDRVMRMTPKSLLDSNANVLKVLGITKTITSPKLEGFAEKIKPYLDSSTTNQGFKAWPLITEAKLFVKADFLKHGLVLVDLPGLSDAVESRANVAERFFQQLEVTTIVTPARRAIDGRTGVRLMSDHQTLRMQLDGKYHKKRFCVVVSQVDEIDCDVFIKDSAATKNDKDLQKVSKQIQILTRETGVLESRINNEKKLLGRINEKLQKATDRVTAVTPSGRGSAELKKGKEQLDRKKEIEKLGRKKAKMEKTLTSLQGRQKWSCVQINCSSIATAIKETFAARQKRLVKENGENELYDGAVEVIPVSATAFRDLTKRKSPVGFPGVNYTGIPRLRQWLADTALNRREEHLDAILNSLERLFLGIQRWSKHKDNFLIRSANKIKAHNPLKAEETGRKECRKVAGKVAIRWAIKNPQEKAPSTLMAWTTFQAILARDGGPYKSKGRGEYQYNFPEALTVPILDMALESWHDVFHVQIPAAREPIGDGTKEIWDKYIGELISHVQQNAPGIAPHFGECAVAIRALQKEMRDRISAVLCGLSGCAAEIHPEFLQSLRVQLKPIFQSSLQIKAGLGQFAMRRKQLHTDVRNGSEFMFTNGYKRMKERYNANANKVPHKFEEIAEFATSKALGHVDMLFENLETFNNKDQHILDILDKEKALQERLQKLVMVWLDHWYDPKEEQVFTRDEDVAIPADYAEEGRKEDSNAKSVEKEGAMDVDEDSDDSDTSSDEE</sequence>
<dbReference type="PANTHER" id="PTHR36681">
    <property type="entry name" value="NUCLEAR GTPASE, GERMINAL CENTER-ASSOCIATED, TANDEM DUPLICATE 3"/>
    <property type="match status" value="1"/>
</dbReference>
<protein>
    <recommendedName>
        <fullName evidence="2">Dynamin N-terminal domain-containing protein</fullName>
    </recommendedName>
</protein>
<organism evidence="3 4">
    <name type="scientific">Lasiosphaeris hirsuta</name>
    <dbReference type="NCBI Taxonomy" id="260670"/>
    <lineage>
        <taxon>Eukaryota</taxon>
        <taxon>Fungi</taxon>
        <taxon>Dikarya</taxon>
        <taxon>Ascomycota</taxon>
        <taxon>Pezizomycotina</taxon>
        <taxon>Sordariomycetes</taxon>
        <taxon>Sordariomycetidae</taxon>
        <taxon>Sordariales</taxon>
        <taxon>Lasiosphaeriaceae</taxon>
        <taxon>Lasiosphaeris</taxon>
    </lineage>
</organism>
<feature type="compositionally biased region" description="Acidic residues" evidence="1">
    <location>
        <begin position="929"/>
        <end position="945"/>
    </location>
</feature>
<evidence type="ECO:0000259" key="2">
    <source>
        <dbReference type="Pfam" id="PF00350"/>
    </source>
</evidence>